<keyword evidence="2" id="KW-1185">Reference proteome</keyword>
<dbReference type="EMBL" id="QGDO01000011">
    <property type="protein sequence ID" value="PWJ34111.1"/>
    <property type="molecule type" value="Genomic_DNA"/>
</dbReference>
<evidence type="ECO:0000313" key="1">
    <source>
        <dbReference type="EMBL" id="PWJ34111.1"/>
    </source>
</evidence>
<dbReference type="RefSeq" id="WP_109622898.1">
    <property type="nucleotide sequence ID" value="NZ_QGDO01000011.1"/>
</dbReference>
<evidence type="ECO:0000313" key="2">
    <source>
        <dbReference type="Proteomes" id="UP000245535"/>
    </source>
</evidence>
<dbReference type="AlphaFoldDB" id="A0A315ZJN4"/>
<name>A0A315ZJN4_SEDFL</name>
<protein>
    <submittedName>
        <fullName evidence="1">Uncharacterized protein</fullName>
    </submittedName>
</protein>
<gene>
    <name evidence="1" type="ORF">BC781_11121</name>
</gene>
<sequence>MDFEQFYHTIITKHKELAKAYMEGFAVFNELQGAYRGKAIKSHFQWICGMFGGEVEVAVVYMKGIVSELGKMEEIHEEQEQFLAANPDQKKLEDLLEEATELGLSTDEIILRKSISEKIYELEILISSARAQQVARRQRVKKQTLDNLLGQNKYSSDALSQYSASVNEGKAVSQHRPNANNIQMPNELELNNFYDFLCKLDMNESKDAWTLRTFFSTQNKNFRKHKGILVMLMRMNKWQSLDVNIRRAIQQSLQRKTFEELKNLAQNG</sequence>
<organism evidence="1 2">
    <name type="scientific">Sediminitomix flava</name>
    <dbReference type="NCBI Taxonomy" id="379075"/>
    <lineage>
        <taxon>Bacteria</taxon>
        <taxon>Pseudomonadati</taxon>
        <taxon>Bacteroidota</taxon>
        <taxon>Cytophagia</taxon>
        <taxon>Cytophagales</taxon>
        <taxon>Flammeovirgaceae</taxon>
        <taxon>Sediminitomix</taxon>
    </lineage>
</organism>
<accession>A0A315ZJN4</accession>
<reference evidence="1 2" key="1">
    <citation type="submission" date="2018-03" db="EMBL/GenBank/DDBJ databases">
        <title>Genomic Encyclopedia of Archaeal and Bacterial Type Strains, Phase II (KMG-II): from individual species to whole genera.</title>
        <authorList>
            <person name="Goeker M."/>
        </authorList>
    </citation>
    <scope>NUCLEOTIDE SEQUENCE [LARGE SCALE GENOMIC DNA]</scope>
    <source>
        <strain evidence="1 2">DSM 28229</strain>
    </source>
</reference>
<comment type="caution">
    <text evidence="1">The sequence shown here is derived from an EMBL/GenBank/DDBJ whole genome shotgun (WGS) entry which is preliminary data.</text>
</comment>
<dbReference type="Proteomes" id="UP000245535">
    <property type="component" value="Unassembled WGS sequence"/>
</dbReference>
<proteinExistence type="predicted"/>